<keyword evidence="1" id="KW-1133">Transmembrane helix</keyword>
<protein>
    <recommendedName>
        <fullName evidence="4">ABC transporter permease</fullName>
    </recommendedName>
</protein>
<evidence type="ECO:0000256" key="1">
    <source>
        <dbReference type="SAM" id="Phobius"/>
    </source>
</evidence>
<name>A0ABZ2N2Y9_9BACI</name>
<evidence type="ECO:0000313" key="2">
    <source>
        <dbReference type="EMBL" id="WXB91971.1"/>
    </source>
</evidence>
<sequence length="74" mass="8502">MNKIFLYIRTAIISSINALFICAINRILHFGTVLLFDAERKTLFSKESLIIFSLIFLANFAYIVVTEQDGERLT</sequence>
<feature type="transmembrane region" description="Helical" evidence="1">
    <location>
        <begin position="49"/>
        <end position="65"/>
    </location>
</feature>
<keyword evidence="3" id="KW-1185">Reference proteome</keyword>
<dbReference type="RefSeq" id="WP_338749991.1">
    <property type="nucleotide sequence ID" value="NZ_CP147404.1"/>
</dbReference>
<dbReference type="EMBL" id="CP147404">
    <property type="protein sequence ID" value="WXB91971.1"/>
    <property type="molecule type" value="Genomic_DNA"/>
</dbReference>
<organism evidence="2 3">
    <name type="scientific">Bacillus kandeliae</name>
    <dbReference type="NCBI Taxonomy" id="3129297"/>
    <lineage>
        <taxon>Bacteria</taxon>
        <taxon>Bacillati</taxon>
        <taxon>Bacillota</taxon>
        <taxon>Bacilli</taxon>
        <taxon>Bacillales</taxon>
        <taxon>Bacillaceae</taxon>
        <taxon>Bacillus</taxon>
    </lineage>
</organism>
<reference evidence="2 3" key="1">
    <citation type="submission" date="2024-02" db="EMBL/GenBank/DDBJ databases">
        <title>Seven novel Bacillus-like species.</title>
        <authorList>
            <person name="Liu G."/>
        </authorList>
    </citation>
    <scope>NUCLEOTIDE SEQUENCE [LARGE SCALE GENOMIC DNA]</scope>
    <source>
        <strain evidence="2 3">FJAT-52991</strain>
    </source>
</reference>
<accession>A0ABZ2N2Y9</accession>
<proteinExistence type="predicted"/>
<keyword evidence="1" id="KW-0472">Membrane</keyword>
<feature type="transmembrane region" description="Helical" evidence="1">
    <location>
        <begin position="6"/>
        <end position="28"/>
    </location>
</feature>
<gene>
    <name evidence="2" type="ORF">WDJ61_11935</name>
</gene>
<evidence type="ECO:0008006" key="4">
    <source>
        <dbReference type="Google" id="ProtNLM"/>
    </source>
</evidence>
<dbReference type="Proteomes" id="UP001387364">
    <property type="component" value="Chromosome"/>
</dbReference>
<evidence type="ECO:0000313" key="3">
    <source>
        <dbReference type="Proteomes" id="UP001387364"/>
    </source>
</evidence>
<keyword evidence="1" id="KW-0812">Transmembrane</keyword>